<organism evidence="1 2">
    <name type="scientific">Streptomyces daghestanicus</name>
    <dbReference type="NCBI Taxonomy" id="66885"/>
    <lineage>
        <taxon>Bacteria</taxon>
        <taxon>Bacillati</taxon>
        <taxon>Actinomycetota</taxon>
        <taxon>Actinomycetes</taxon>
        <taxon>Kitasatosporales</taxon>
        <taxon>Streptomycetaceae</taxon>
        <taxon>Streptomyces</taxon>
    </lineage>
</organism>
<proteinExistence type="predicted"/>
<protein>
    <submittedName>
        <fullName evidence="1">Uncharacterized protein</fullName>
    </submittedName>
</protein>
<accession>A0ABQ3Q9A9</accession>
<reference evidence="1" key="1">
    <citation type="submission" date="2024-05" db="EMBL/GenBank/DDBJ databases">
        <title>Whole genome shotgun sequence of Streptomyces daghestanicus NBRC 12762.</title>
        <authorList>
            <person name="Komaki H."/>
            <person name="Tamura T."/>
        </authorList>
    </citation>
    <scope>NUCLEOTIDE SEQUENCE</scope>
    <source>
        <strain evidence="1">NBRC 12762</strain>
    </source>
</reference>
<comment type="caution">
    <text evidence="1">The sequence shown here is derived from an EMBL/GenBank/DDBJ whole genome shotgun (WGS) entry which is preliminary data.</text>
</comment>
<gene>
    <name evidence="1" type="ORF">Sdagh_56130</name>
</gene>
<evidence type="ECO:0000313" key="2">
    <source>
        <dbReference type="Proteomes" id="UP001052655"/>
    </source>
</evidence>
<dbReference type="EMBL" id="BNDX01000016">
    <property type="protein sequence ID" value="GHI33883.1"/>
    <property type="molecule type" value="Genomic_DNA"/>
</dbReference>
<name>A0ABQ3Q9A9_9ACTN</name>
<evidence type="ECO:0000313" key="1">
    <source>
        <dbReference type="EMBL" id="GHI33883.1"/>
    </source>
</evidence>
<sequence>MAAFGAVIDGGSCTVKFPRFTCAPETRMPRITFPIFKGNVKAIAYAMSRYGAYAGYKDCECDVKPGHHPQGKGN</sequence>
<dbReference type="Proteomes" id="UP001052655">
    <property type="component" value="Unassembled WGS sequence"/>
</dbReference>
<keyword evidence="2" id="KW-1185">Reference proteome</keyword>